<organism evidence="1">
    <name type="scientific">Arundo donax</name>
    <name type="common">Giant reed</name>
    <name type="synonym">Donax arundinaceus</name>
    <dbReference type="NCBI Taxonomy" id="35708"/>
    <lineage>
        <taxon>Eukaryota</taxon>
        <taxon>Viridiplantae</taxon>
        <taxon>Streptophyta</taxon>
        <taxon>Embryophyta</taxon>
        <taxon>Tracheophyta</taxon>
        <taxon>Spermatophyta</taxon>
        <taxon>Magnoliopsida</taxon>
        <taxon>Liliopsida</taxon>
        <taxon>Poales</taxon>
        <taxon>Poaceae</taxon>
        <taxon>PACMAD clade</taxon>
        <taxon>Arundinoideae</taxon>
        <taxon>Arundineae</taxon>
        <taxon>Arundo</taxon>
    </lineage>
</organism>
<sequence>MVNQQLLFLLSLSRKEDGNYNQCYCTKPLKHIFHMMLSAVLQVLKLTSTKCFQSGDASSLTTRNRRVAEISETISTKKRTANSHALVSEAATLLFSEER</sequence>
<proteinExistence type="predicted"/>
<protein>
    <submittedName>
        <fullName evidence="1">Uncharacterized protein</fullName>
    </submittedName>
</protein>
<reference evidence="1" key="1">
    <citation type="submission" date="2014-09" db="EMBL/GenBank/DDBJ databases">
        <authorList>
            <person name="Magalhaes I.L.F."/>
            <person name="Oliveira U."/>
            <person name="Santos F.R."/>
            <person name="Vidigal T.H.D.A."/>
            <person name="Brescovit A.D."/>
            <person name="Santos A.J."/>
        </authorList>
    </citation>
    <scope>NUCLEOTIDE SEQUENCE</scope>
    <source>
        <tissue evidence="1">Shoot tissue taken approximately 20 cm above the soil surface</tissue>
    </source>
</reference>
<reference evidence="1" key="2">
    <citation type="journal article" date="2015" name="Data Brief">
        <title>Shoot transcriptome of the giant reed, Arundo donax.</title>
        <authorList>
            <person name="Barrero R.A."/>
            <person name="Guerrero F.D."/>
            <person name="Moolhuijzen P."/>
            <person name="Goolsby J.A."/>
            <person name="Tidwell J."/>
            <person name="Bellgard S.E."/>
            <person name="Bellgard M.I."/>
        </authorList>
    </citation>
    <scope>NUCLEOTIDE SEQUENCE</scope>
    <source>
        <tissue evidence="1">Shoot tissue taken approximately 20 cm above the soil surface</tissue>
    </source>
</reference>
<evidence type="ECO:0000313" key="1">
    <source>
        <dbReference type="EMBL" id="JAD40085.1"/>
    </source>
</evidence>
<accession>A0A0A8ZTI5</accession>
<dbReference type="EMBL" id="GBRH01257810">
    <property type="protein sequence ID" value="JAD40085.1"/>
    <property type="molecule type" value="Transcribed_RNA"/>
</dbReference>
<dbReference type="AlphaFoldDB" id="A0A0A8ZTI5"/>
<name>A0A0A8ZTI5_ARUDO</name>